<keyword evidence="5" id="KW-0418">Kinase</keyword>
<dbReference type="SMART" id="SM00220">
    <property type="entry name" value="S_TKc"/>
    <property type="match status" value="1"/>
</dbReference>
<comment type="catalytic activity">
    <reaction evidence="8">
        <text>L-seryl-[protein] + ATP = O-phospho-L-seryl-[protein] + ADP + H(+)</text>
        <dbReference type="Rhea" id="RHEA:17989"/>
        <dbReference type="Rhea" id="RHEA-COMP:9863"/>
        <dbReference type="Rhea" id="RHEA-COMP:11604"/>
        <dbReference type="ChEBI" id="CHEBI:15378"/>
        <dbReference type="ChEBI" id="CHEBI:29999"/>
        <dbReference type="ChEBI" id="CHEBI:30616"/>
        <dbReference type="ChEBI" id="CHEBI:83421"/>
        <dbReference type="ChEBI" id="CHEBI:456216"/>
        <dbReference type="EC" id="2.7.11.1"/>
    </reaction>
</comment>
<dbReference type="InterPro" id="IPR051131">
    <property type="entry name" value="NEK_Ser/Thr_kinase_NIMA"/>
</dbReference>
<keyword evidence="9" id="KW-0175">Coiled coil</keyword>
<dbReference type="Pfam" id="PF00069">
    <property type="entry name" value="Pkinase"/>
    <property type="match status" value="2"/>
</dbReference>
<sequence length="1024" mass="116174">MPESEKYEVLEKIGHGSFGVIRRVRRKADGLVMCRKEISYLKMSQKEREQLHAEFQILSGLRHPNIVAYYHREHLKLSQDLHFYMEYCGNGDLGRVIRDLALKNQYAEESFVWSIFSQLTMALYRCHYGVDPPEVGKNVLGLGQLAKPKAIAGGMTILHRDLKPENVFLNEDNSVKLGDFGLSKIMASHDFASTYVGTPFYMSPEICAAERYTLKSDIWSLGCIIYELCTREPPFNAKSHYQLVQKIKEGRFNSLPKVYSKDLSDAIKSCLQVNPDHRPSTADLLNNPVVRLMRKEREVVEMNKLLMAKEETLTKKMLELERKLANADADKSSMRHEIEASIRREWEVKARLEIDRLVTEEMESLRQRFEAEVAARVHEELQKKTVSFAPVEAQEFASSLSKSDFPQSIGGQSTDADGEFPSTTDITELSIDSPEQIHPLKKSARTPFGRAQTMFAGPIGTPMDIEMASPSPIPLAALSLSPRRNAATKVPLNNKPDIFAAGDSDRFRDPDPVLSESEDDDEPIIPSPSRYPRSNKNPFGAKRPGLTTTKTAPNGQFKGNVMNLNKPVPSLPPVTAQNKPGSNGPLRERSHSPNRRLSKIPSAANLLAPLNGENMTGLTRKNSQKDSSDNSPNKLATKNNVRGRTLIELQQARAGGRAPDISPKRTNSLKDRAAADRYMEPAVWDPEKDEMPSPFLVRKKPMVRMEDSDTTSIFPTNKFPFLNLPPELRREVLFRATYNHRGIALGWEPFVENESSKMLHEPSEIFYEVNTFSFNGYLCHDILEFVRRERYRPARRRVRRLVVDLPVMPELLGLMFIPYCNRIIDNMIKGGSLKCLDTRLRVTGIDLQMEERLRERQGQDTTDLEITEIVSNILDDAFDEIWEEAFVDMQDKTARLQRDDDPSTAIVTSDFVEGAPFQAFLTFWRTQPRNDMSLVRPMMQVLWEEYEPMIHELNIRRMIRVFKDVGPILGPGPASTDNNLLALDHRWEPDDSLSDTESGNSDNFDGFDDNGDSDRTNDGGNADY</sequence>
<dbReference type="InterPro" id="IPR008271">
    <property type="entry name" value="Ser/Thr_kinase_AS"/>
</dbReference>
<dbReference type="PROSITE" id="PS00108">
    <property type="entry name" value="PROTEIN_KINASE_ST"/>
    <property type="match status" value="1"/>
</dbReference>
<dbReference type="InterPro" id="IPR011009">
    <property type="entry name" value="Kinase-like_dom_sf"/>
</dbReference>
<feature type="region of interest" description="Disordered" evidence="10">
    <location>
        <begin position="988"/>
        <end position="1024"/>
    </location>
</feature>
<evidence type="ECO:0000313" key="13">
    <source>
        <dbReference type="Proteomes" id="UP001408356"/>
    </source>
</evidence>
<feature type="region of interest" description="Disordered" evidence="10">
    <location>
        <begin position="488"/>
        <end position="671"/>
    </location>
</feature>
<accession>A0ABR2UQJ9</accession>
<comment type="caution">
    <text evidence="12">The sequence shown here is derived from an EMBL/GenBank/DDBJ whole genome shotgun (WGS) entry which is preliminary data.</text>
</comment>
<dbReference type="CDD" id="cd08217">
    <property type="entry name" value="STKc_Nek2"/>
    <property type="match status" value="1"/>
</dbReference>
<dbReference type="SUPFAM" id="SSF56112">
    <property type="entry name" value="Protein kinase-like (PK-like)"/>
    <property type="match status" value="1"/>
</dbReference>
<dbReference type="PROSITE" id="PS50011">
    <property type="entry name" value="PROTEIN_KINASE_DOM"/>
    <property type="match status" value="1"/>
</dbReference>
<evidence type="ECO:0000256" key="6">
    <source>
        <dbReference type="ARBA" id="ARBA00022840"/>
    </source>
</evidence>
<evidence type="ECO:0000259" key="11">
    <source>
        <dbReference type="PROSITE" id="PS50011"/>
    </source>
</evidence>
<feature type="region of interest" description="Disordered" evidence="10">
    <location>
        <begin position="402"/>
        <end position="421"/>
    </location>
</feature>
<organism evidence="12 13">
    <name type="scientific">Seiridium unicorne</name>
    <dbReference type="NCBI Taxonomy" id="138068"/>
    <lineage>
        <taxon>Eukaryota</taxon>
        <taxon>Fungi</taxon>
        <taxon>Dikarya</taxon>
        <taxon>Ascomycota</taxon>
        <taxon>Pezizomycotina</taxon>
        <taxon>Sordariomycetes</taxon>
        <taxon>Xylariomycetidae</taxon>
        <taxon>Amphisphaeriales</taxon>
        <taxon>Sporocadaceae</taxon>
        <taxon>Seiridium</taxon>
    </lineage>
</organism>
<keyword evidence="6" id="KW-0067">ATP-binding</keyword>
<evidence type="ECO:0000256" key="1">
    <source>
        <dbReference type="ARBA" id="ARBA00012513"/>
    </source>
</evidence>
<keyword evidence="2" id="KW-0723">Serine/threonine-protein kinase</keyword>
<feature type="coiled-coil region" evidence="9">
    <location>
        <begin position="292"/>
        <end position="337"/>
    </location>
</feature>
<dbReference type="Gene3D" id="3.30.200.20">
    <property type="entry name" value="Phosphorylase Kinase, domain 1"/>
    <property type="match status" value="1"/>
</dbReference>
<evidence type="ECO:0000256" key="3">
    <source>
        <dbReference type="ARBA" id="ARBA00022679"/>
    </source>
</evidence>
<evidence type="ECO:0000256" key="8">
    <source>
        <dbReference type="ARBA" id="ARBA00048679"/>
    </source>
</evidence>
<dbReference type="Proteomes" id="UP001408356">
    <property type="component" value="Unassembled WGS sequence"/>
</dbReference>
<gene>
    <name evidence="12" type="ORF">SUNI508_09565</name>
</gene>
<dbReference type="EMBL" id="JARVKF010000405">
    <property type="protein sequence ID" value="KAK9416655.1"/>
    <property type="molecule type" value="Genomic_DNA"/>
</dbReference>
<keyword evidence="3" id="KW-0808">Transferase</keyword>
<evidence type="ECO:0000256" key="7">
    <source>
        <dbReference type="ARBA" id="ARBA00047899"/>
    </source>
</evidence>
<dbReference type="PANTHER" id="PTHR44899">
    <property type="entry name" value="CAMK FAMILY PROTEIN KINASE"/>
    <property type="match status" value="1"/>
</dbReference>
<dbReference type="PANTHER" id="PTHR44899:SF10">
    <property type="entry name" value="NIMA-RELATED KINASE 2"/>
    <property type="match status" value="1"/>
</dbReference>
<feature type="compositionally biased region" description="Polar residues" evidence="10">
    <location>
        <begin position="629"/>
        <end position="642"/>
    </location>
</feature>
<feature type="domain" description="Protein kinase" evidence="11">
    <location>
        <begin position="7"/>
        <end position="290"/>
    </location>
</feature>
<reference evidence="12 13" key="1">
    <citation type="journal article" date="2024" name="J. Plant Pathol.">
        <title>Sequence and assembly of the genome of Seiridium unicorne, isolate CBS 538.82, causal agent of cypress canker disease.</title>
        <authorList>
            <person name="Scali E."/>
            <person name="Rocca G.D."/>
            <person name="Danti R."/>
            <person name="Garbelotto M."/>
            <person name="Barberini S."/>
            <person name="Baroncelli R."/>
            <person name="Emiliani G."/>
        </authorList>
    </citation>
    <scope>NUCLEOTIDE SEQUENCE [LARGE SCALE GENOMIC DNA]</scope>
    <source>
        <strain evidence="12 13">BM-138-508</strain>
    </source>
</reference>
<protein>
    <recommendedName>
        <fullName evidence="1">non-specific serine/threonine protein kinase</fullName>
        <ecNumber evidence="1">2.7.11.1</ecNumber>
    </recommendedName>
</protein>
<proteinExistence type="predicted"/>
<keyword evidence="4" id="KW-0547">Nucleotide-binding</keyword>
<dbReference type="Gene3D" id="1.10.510.10">
    <property type="entry name" value="Transferase(Phosphotransferase) domain 1"/>
    <property type="match status" value="1"/>
</dbReference>
<comment type="catalytic activity">
    <reaction evidence="7">
        <text>L-threonyl-[protein] + ATP = O-phospho-L-threonyl-[protein] + ADP + H(+)</text>
        <dbReference type="Rhea" id="RHEA:46608"/>
        <dbReference type="Rhea" id="RHEA-COMP:11060"/>
        <dbReference type="Rhea" id="RHEA-COMP:11605"/>
        <dbReference type="ChEBI" id="CHEBI:15378"/>
        <dbReference type="ChEBI" id="CHEBI:30013"/>
        <dbReference type="ChEBI" id="CHEBI:30616"/>
        <dbReference type="ChEBI" id="CHEBI:61977"/>
        <dbReference type="ChEBI" id="CHEBI:456216"/>
        <dbReference type="EC" id="2.7.11.1"/>
    </reaction>
</comment>
<evidence type="ECO:0000256" key="4">
    <source>
        <dbReference type="ARBA" id="ARBA00022741"/>
    </source>
</evidence>
<name>A0ABR2UQJ9_9PEZI</name>
<evidence type="ECO:0000313" key="12">
    <source>
        <dbReference type="EMBL" id="KAK9416655.1"/>
    </source>
</evidence>
<evidence type="ECO:0000256" key="2">
    <source>
        <dbReference type="ARBA" id="ARBA00022527"/>
    </source>
</evidence>
<keyword evidence="13" id="KW-1185">Reference proteome</keyword>
<dbReference type="EC" id="2.7.11.1" evidence="1"/>
<evidence type="ECO:0000256" key="9">
    <source>
        <dbReference type="SAM" id="Coils"/>
    </source>
</evidence>
<dbReference type="InterPro" id="IPR000719">
    <property type="entry name" value="Prot_kinase_dom"/>
</dbReference>
<evidence type="ECO:0000256" key="5">
    <source>
        <dbReference type="ARBA" id="ARBA00022777"/>
    </source>
</evidence>
<evidence type="ECO:0000256" key="10">
    <source>
        <dbReference type="SAM" id="MobiDB-lite"/>
    </source>
</evidence>